<dbReference type="EMBL" id="QFVT01000014">
    <property type="protein sequence ID" value="PYC46414.1"/>
    <property type="molecule type" value="Genomic_DNA"/>
</dbReference>
<reference evidence="1 2" key="1">
    <citation type="submission" date="2018-05" db="EMBL/GenBank/DDBJ databases">
        <title>Oceanovita maritima gen. nov., sp. nov., a marine bacterium in the family Rhodobacteraceae isolated from surface seawater of Lundu port Xiamen, China.</title>
        <authorList>
            <person name="Hetharua B.H."/>
            <person name="Min D."/>
            <person name="Liao H."/>
            <person name="Tian Y."/>
        </authorList>
    </citation>
    <scope>NUCLEOTIDE SEQUENCE [LARGE SCALE GENOMIC DNA]</scope>
    <source>
        <strain evidence="1 2">FSX-11</strain>
    </source>
</reference>
<dbReference type="Proteomes" id="UP000248012">
    <property type="component" value="Unassembled WGS sequence"/>
</dbReference>
<gene>
    <name evidence="1" type="ORF">DI396_15565</name>
</gene>
<comment type="caution">
    <text evidence="1">The sequence shown here is derived from an EMBL/GenBank/DDBJ whole genome shotgun (WGS) entry which is preliminary data.</text>
</comment>
<dbReference type="InterPro" id="IPR027417">
    <property type="entry name" value="P-loop_NTPase"/>
</dbReference>
<dbReference type="Gene3D" id="3.40.50.300">
    <property type="entry name" value="P-loop containing nucleotide triphosphate hydrolases"/>
    <property type="match status" value="1"/>
</dbReference>
<proteinExistence type="predicted"/>
<dbReference type="OrthoDB" id="7850803at2"/>
<organism evidence="1 2">
    <name type="scientific">Litorivita pollutaquae</name>
    <dbReference type="NCBI Taxonomy" id="2200892"/>
    <lineage>
        <taxon>Bacteria</taxon>
        <taxon>Pseudomonadati</taxon>
        <taxon>Pseudomonadota</taxon>
        <taxon>Alphaproteobacteria</taxon>
        <taxon>Rhodobacterales</taxon>
        <taxon>Paracoccaceae</taxon>
        <taxon>Litorivita</taxon>
    </lineage>
</organism>
<accession>A0A2V4MVH9</accession>
<evidence type="ECO:0000313" key="2">
    <source>
        <dbReference type="Proteomes" id="UP000248012"/>
    </source>
</evidence>
<dbReference type="RefSeq" id="WP_110797258.1">
    <property type="nucleotide sequence ID" value="NZ_KZ826493.1"/>
</dbReference>
<protein>
    <recommendedName>
        <fullName evidence="3">Sulfotransferase family protein</fullName>
    </recommendedName>
</protein>
<evidence type="ECO:0000313" key="1">
    <source>
        <dbReference type="EMBL" id="PYC46414.1"/>
    </source>
</evidence>
<evidence type="ECO:0008006" key="3">
    <source>
        <dbReference type="Google" id="ProtNLM"/>
    </source>
</evidence>
<name>A0A2V4MVH9_9RHOB</name>
<sequence length="284" mass="31785">MSGAGMMPQRIDLSDHPVHSAPPVGAPYVLGRWHKDRVSLKGYLREAQIFAKSRGKTHDPKRFIILGRPRSGTTLLVQLLNQVAGIDCRGEELHYAMCDPSGFLHNMARSRNADVAVYGTKIITYQMFEVQRLRDHHAFLARLADSGFRFIHMRRNTFDQCLSLSVAQQTQTYHLQKGSAAETLDIAVEPAIMEAQLRWNLAMLDYEDQLLAPFAPLTLNYSTAFARPELHQPSIDRICDWLGHARAPVKAALKRTSARTNVTNRAALETLTQDLGMGSALHDG</sequence>
<dbReference type="SUPFAM" id="SSF52540">
    <property type="entry name" value="P-loop containing nucleoside triphosphate hydrolases"/>
    <property type="match status" value="1"/>
</dbReference>
<keyword evidence="2" id="KW-1185">Reference proteome</keyword>
<dbReference type="AlphaFoldDB" id="A0A2V4MVH9"/>